<dbReference type="EMBL" id="CDMY01000947">
    <property type="protein sequence ID" value="CEM37629.1"/>
    <property type="molecule type" value="Genomic_DNA"/>
</dbReference>
<gene>
    <name evidence="1" type="ORF">Vbra_19333</name>
</gene>
<sequence>MLPVAEKYALFEGTASSLKVLKQFQENFEVVQSELGKIEARPTWGYVCARPTRFRVLPETAGVDHDDIPPAAIGIPIQDIPNEQQQVQQVQQINAHIKALEAMLNPKAGEHMACPDECHITSVTCSCGSNKCALSDPAGLRELEKKGVCSFVCTTRSGAGGVPKCGSCGKTLVGFTQWTGSMACSLKVGSEQN</sequence>
<organism evidence="1 2">
    <name type="scientific">Vitrella brassicaformis (strain CCMP3155)</name>
    <dbReference type="NCBI Taxonomy" id="1169540"/>
    <lineage>
        <taxon>Eukaryota</taxon>
        <taxon>Sar</taxon>
        <taxon>Alveolata</taxon>
        <taxon>Colpodellida</taxon>
        <taxon>Vitrellaceae</taxon>
        <taxon>Vitrella</taxon>
    </lineage>
</organism>
<accession>A0A0G4H2D9</accession>
<name>A0A0G4H2D9_VITBC</name>
<dbReference type="Proteomes" id="UP000041254">
    <property type="component" value="Unassembled WGS sequence"/>
</dbReference>
<dbReference type="InParanoid" id="A0A0G4H2D9"/>
<dbReference type="AlphaFoldDB" id="A0A0G4H2D9"/>
<protein>
    <submittedName>
        <fullName evidence="1">Uncharacterized protein</fullName>
    </submittedName>
</protein>
<proteinExistence type="predicted"/>
<keyword evidence="2" id="KW-1185">Reference proteome</keyword>
<reference evidence="1 2" key="1">
    <citation type="submission" date="2014-11" db="EMBL/GenBank/DDBJ databases">
        <authorList>
            <person name="Zhu J."/>
            <person name="Qi W."/>
            <person name="Song R."/>
        </authorList>
    </citation>
    <scope>NUCLEOTIDE SEQUENCE [LARGE SCALE GENOMIC DNA]</scope>
</reference>
<dbReference type="VEuPathDB" id="CryptoDB:Vbra_19333"/>
<evidence type="ECO:0000313" key="1">
    <source>
        <dbReference type="EMBL" id="CEM37629.1"/>
    </source>
</evidence>
<evidence type="ECO:0000313" key="2">
    <source>
        <dbReference type="Proteomes" id="UP000041254"/>
    </source>
</evidence>